<dbReference type="Pfam" id="PF00561">
    <property type="entry name" value="Abhydrolase_1"/>
    <property type="match status" value="1"/>
</dbReference>
<evidence type="ECO:0000313" key="3">
    <source>
        <dbReference type="EMBL" id="PPQ88551.1"/>
    </source>
</evidence>
<feature type="domain" description="AB hydrolase-1" evidence="2">
    <location>
        <begin position="38"/>
        <end position="270"/>
    </location>
</feature>
<proteinExistence type="predicted"/>
<dbReference type="PANTHER" id="PTHR43798">
    <property type="entry name" value="MONOACYLGLYCEROL LIPASE"/>
    <property type="match status" value="1"/>
</dbReference>
<dbReference type="Gene3D" id="3.40.50.1820">
    <property type="entry name" value="alpha/beta hydrolase"/>
    <property type="match status" value="1"/>
</dbReference>
<evidence type="ECO:0000259" key="2">
    <source>
        <dbReference type="Pfam" id="PF00561"/>
    </source>
</evidence>
<sequence length="351" mass="39474">MPFVDLIIPDAGVFSFRYSIATPSSKSAESIAPHLPCIIFLHSCFVSQEVFELQFSDVFLRQFNLIAIDMRGYGETRGFIKEERYTPVESARDVEQIMDKLHLPPCHFFGLSNGCTVALELAISRPDLVLSLSLCSPLPPVEPKEIIAGRMEVCEYWRKMDESNNSGEQAEAISEELANEVFIGSSQLLYNNTKSNIAQTLSNFGLTTAKNIWAGSPEKLQNCHKSNIEWVLERRPDIDKLYGKIKAPVTIIHCSEDIAYPIHHAEELDCALRKANVAKVSLHTTQGSHFGNVTNSQQVNKIVYETIISHHPELSLIASYSSKEADHNLPTPWTDLLIERYGYEPFDDDLN</sequence>
<dbReference type="EMBL" id="NHYD01002059">
    <property type="protein sequence ID" value="PPQ88551.1"/>
    <property type="molecule type" value="Genomic_DNA"/>
</dbReference>
<keyword evidence="4" id="KW-1185">Reference proteome</keyword>
<organism evidence="3 4">
    <name type="scientific">Psilocybe cyanescens</name>
    <dbReference type="NCBI Taxonomy" id="93625"/>
    <lineage>
        <taxon>Eukaryota</taxon>
        <taxon>Fungi</taxon>
        <taxon>Dikarya</taxon>
        <taxon>Basidiomycota</taxon>
        <taxon>Agaricomycotina</taxon>
        <taxon>Agaricomycetes</taxon>
        <taxon>Agaricomycetidae</taxon>
        <taxon>Agaricales</taxon>
        <taxon>Agaricineae</taxon>
        <taxon>Strophariaceae</taxon>
        <taxon>Psilocybe</taxon>
    </lineage>
</organism>
<dbReference type="InterPro" id="IPR000073">
    <property type="entry name" value="AB_hydrolase_1"/>
</dbReference>
<evidence type="ECO:0000256" key="1">
    <source>
        <dbReference type="ARBA" id="ARBA00022801"/>
    </source>
</evidence>
<dbReference type="STRING" id="93625.A0A409XCT7"/>
<dbReference type="Proteomes" id="UP000283269">
    <property type="component" value="Unassembled WGS sequence"/>
</dbReference>
<gene>
    <name evidence="3" type="ORF">CVT25_009931</name>
</gene>
<protein>
    <recommendedName>
        <fullName evidence="2">AB hydrolase-1 domain-containing protein</fullName>
    </recommendedName>
</protein>
<dbReference type="InParanoid" id="A0A409XCT7"/>
<dbReference type="GO" id="GO:0016787">
    <property type="term" value="F:hydrolase activity"/>
    <property type="evidence" value="ECO:0007669"/>
    <property type="project" value="UniProtKB-KW"/>
</dbReference>
<reference evidence="3 4" key="1">
    <citation type="journal article" date="2018" name="Evol. Lett.">
        <title>Horizontal gene cluster transfer increased hallucinogenic mushroom diversity.</title>
        <authorList>
            <person name="Reynolds H.T."/>
            <person name="Vijayakumar V."/>
            <person name="Gluck-Thaler E."/>
            <person name="Korotkin H.B."/>
            <person name="Matheny P.B."/>
            <person name="Slot J.C."/>
        </authorList>
    </citation>
    <scope>NUCLEOTIDE SEQUENCE [LARGE SCALE GENOMIC DNA]</scope>
    <source>
        <strain evidence="3 4">2631</strain>
    </source>
</reference>
<comment type="caution">
    <text evidence="3">The sequence shown here is derived from an EMBL/GenBank/DDBJ whole genome shotgun (WGS) entry which is preliminary data.</text>
</comment>
<dbReference type="PANTHER" id="PTHR43798:SF31">
    <property type="entry name" value="AB HYDROLASE SUPERFAMILY PROTEIN YCLE"/>
    <property type="match status" value="1"/>
</dbReference>
<dbReference type="InterPro" id="IPR050266">
    <property type="entry name" value="AB_hydrolase_sf"/>
</dbReference>
<dbReference type="InterPro" id="IPR029058">
    <property type="entry name" value="AB_hydrolase_fold"/>
</dbReference>
<dbReference type="AlphaFoldDB" id="A0A409XCT7"/>
<evidence type="ECO:0000313" key="4">
    <source>
        <dbReference type="Proteomes" id="UP000283269"/>
    </source>
</evidence>
<name>A0A409XCT7_PSICY</name>
<dbReference type="OrthoDB" id="19657at2759"/>
<dbReference type="GO" id="GO:0016020">
    <property type="term" value="C:membrane"/>
    <property type="evidence" value="ECO:0007669"/>
    <property type="project" value="TreeGrafter"/>
</dbReference>
<dbReference type="SUPFAM" id="SSF53474">
    <property type="entry name" value="alpha/beta-Hydrolases"/>
    <property type="match status" value="1"/>
</dbReference>
<accession>A0A409XCT7</accession>
<keyword evidence="1" id="KW-0378">Hydrolase</keyword>